<dbReference type="Proteomes" id="UP001058330">
    <property type="component" value="Chromosome"/>
</dbReference>
<evidence type="ECO:0000256" key="1">
    <source>
        <dbReference type="SAM" id="Phobius"/>
    </source>
</evidence>
<accession>A0ABY5RJV2</accession>
<reference evidence="2" key="1">
    <citation type="submission" date="2021-07" db="EMBL/GenBank/DDBJ databases">
        <title>Studies on halocins as antimicrobial molecules from haloarchaea.</title>
        <authorList>
            <person name="Kumar S."/>
            <person name="Khare S.K."/>
        </authorList>
    </citation>
    <scope>NUCLEOTIDE SEQUENCE</scope>
    <source>
        <strain evidence="2">NCIM 5678</strain>
    </source>
</reference>
<protein>
    <submittedName>
        <fullName evidence="2">Uncharacterized protein</fullName>
    </submittedName>
</protein>
<evidence type="ECO:0000313" key="3">
    <source>
        <dbReference type="Proteomes" id="UP001058330"/>
    </source>
</evidence>
<gene>
    <name evidence="2" type="ORF">KU306_07635</name>
</gene>
<dbReference type="GeneID" id="74528759"/>
<sequence length="282" mass="32205">MISSFANLLETIASQVPVSLLNLVLITLTLVVTYYAFRTQKLSTALLDARQTDYSTDFLLQNTSHTSHVVLRVKMRVWLPGEDEPRDMAEFSLDETGSSVDYLYPARPGTARLPNIAYRTELGPLDFTRFRTVPPNVRLWPSTTLQTVETSGDGVTDVHVGESCDPSTMEMNDLETLQTTYQQLLSEVDAQERPMPPYIIPSDAEKIRLEIQQTGEVYELVPDNDSWIVTSKREHTVTMDGNEYRLGNERLSLRNIYYRFKFGMLRMRRKTRLSGQSYGDES</sequence>
<proteinExistence type="predicted"/>
<keyword evidence="1" id="KW-0812">Transmembrane</keyword>
<name>A0ABY5RJV2_HALLR</name>
<feature type="transmembrane region" description="Helical" evidence="1">
    <location>
        <begin position="20"/>
        <end position="37"/>
    </location>
</feature>
<keyword evidence="1" id="KW-1133">Transmembrane helix</keyword>
<dbReference type="EMBL" id="CP078063">
    <property type="protein sequence ID" value="UVE51728.1"/>
    <property type="molecule type" value="Genomic_DNA"/>
</dbReference>
<evidence type="ECO:0000313" key="2">
    <source>
        <dbReference type="EMBL" id="UVE51728.1"/>
    </source>
</evidence>
<organism evidence="2 3">
    <name type="scientific">Haloferax larsenii</name>
    <dbReference type="NCBI Taxonomy" id="302484"/>
    <lineage>
        <taxon>Archaea</taxon>
        <taxon>Methanobacteriati</taxon>
        <taxon>Methanobacteriota</taxon>
        <taxon>Stenosarchaea group</taxon>
        <taxon>Halobacteria</taxon>
        <taxon>Halobacteriales</taxon>
        <taxon>Haloferacaceae</taxon>
        <taxon>Haloferax</taxon>
    </lineage>
</organism>
<keyword evidence="3" id="KW-1185">Reference proteome</keyword>
<keyword evidence="1" id="KW-0472">Membrane</keyword>
<dbReference type="RefSeq" id="WP_258303338.1">
    <property type="nucleotide sequence ID" value="NZ_CP078063.1"/>
</dbReference>